<evidence type="ECO:0000256" key="1">
    <source>
        <dbReference type="SAM" id="SignalP"/>
    </source>
</evidence>
<sequence length="70" mass="7833">MRSRDGSFIMIFVFLKTNLLTAVDCDVSSIGYSCVVKLKHTSAIVISSLLRLPMQPLDATYSPFMERFNG</sequence>
<organism evidence="2">
    <name type="scientific">Anopheles darlingi</name>
    <name type="common">Mosquito</name>
    <dbReference type="NCBI Taxonomy" id="43151"/>
    <lineage>
        <taxon>Eukaryota</taxon>
        <taxon>Metazoa</taxon>
        <taxon>Ecdysozoa</taxon>
        <taxon>Arthropoda</taxon>
        <taxon>Hexapoda</taxon>
        <taxon>Insecta</taxon>
        <taxon>Pterygota</taxon>
        <taxon>Neoptera</taxon>
        <taxon>Endopterygota</taxon>
        <taxon>Diptera</taxon>
        <taxon>Nematocera</taxon>
        <taxon>Culicoidea</taxon>
        <taxon>Culicidae</taxon>
        <taxon>Anophelinae</taxon>
        <taxon>Anopheles</taxon>
    </lineage>
</organism>
<dbReference type="EMBL" id="GGFL01010961">
    <property type="protein sequence ID" value="MBW75139.1"/>
    <property type="molecule type" value="Transcribed_RNA"/>
</dbReference>
<reference evidence="2" key="1">
    <citation type="submission" date="2018-01" db="EMBL/GenBank/DDBJ databases">
        <title>An insight into the sialome of Amazonian anophelines.</title>
        <authorList>
            <person name="Ribeiro J.M."/>
            <person name="Scarpassa V."/>
            <person name="Calvo E."/>
        </authorList>
    </citation>
    <scope>NUCLEOTIDE SEQUENCE</scope>
</reference>
<keyword evidence="1" id="KW-0732">Signal</keyword>
<proteinExistence type="predicted"/>
<accession>A0A2M4DC96</accession>
<feature type="chain" id="PRO_5014701704" evidence="1">
    <location>
        <begin position="26"/>
        <end position="70"/>
    </location>
</feature>
<evidence type="ECO:0000313" key="2">
    <source>
        <dbReference type="EMBL" id="MBW75139.1"/>
    </source>
</evidence>
<feature type="signal peptide" evidence="1">
    <location>
        <begin position="1"/>
        <end position="25"/>
    </location>
</feature>
<dbReference type="AlphaFoldDB" id="A0A2M4DC96"/>
<name>A0A2M4DC96_ANODA</name>
<protein>
    <submittedName>
        <fullName evidence="2">Putative secreted protein</fullName>
    </submittedName>
</protein>